<dbReference type="PROSITE" id="PS50041">
    <property type="entry name" value="C_TYPE_LECTIN_2"/>
    <property type="match status" value="1"/>
</dbReference>
<dbReference type="GO" id="GO:0030175">
    <property type="term" value="C:filopodium"/>
    <property type="evidence" value="ECO:0007669"/>
    <property type="project" value="UniProtKB-SubCell"/>
</dbReference>
<keyword evidence="17" id="KW-0966">Cell projection</keyword>
<keyword evidence="14" id="KW-1015">Disulfide bond</keyword>
<dbReference type="SUPFAM" id="SSF56436">
    <property type="entry name" value="C-type lectin-like"/>
    <property type="match status" value="1"/>
</dbReference>
<evidence type="ECO:0000256" key="10">
    <source>
        <dbReference type="ARBA" id="ARBA00022734"/>
    </source>
</evidence>
<reference evidence="23" key="1">
    <citation type="submission" date="2025-08" db="UniProtKB">
        <authorList>
            <consortium name="Ensembl"/>
        </authorList>
    </citation>
    <scope>IDENTIFICATION</scope>
</reference>
<evidence type="ECO:0000256" key="8">
    <source>
        <dbReference type="ARBA" id="ARBA00022692"/>
    </source>
</evidence>
<keyword evidence="6" id="KW-0963">Cytoplasm</keyword>
<dbReference type="SMART" id="SM00034">
    <property type="entry name" value="CLECT"/>
    <property type="match status" value="1"/>
</dbReference>
<evidence type="ECO:0000256" key="9">
    <source>
        <dbReference type="ARBA" id="ARBA00022729"/>
    </source>
</evidence>
<dbReference type="GO" id="GO:0016020">
    <property type="term" value="C:membrane"/>
    <property type="evidence" value="ECO:0007669"/>
    <property type="project" value="UniProtKB-SubCell"/>
</dbReference>
<keyword evidence="7" id="KW-0964">Secreted</keyword>
<keyword evidence="16" id="KW-0325">Glycoprotein</keyword>
<evidence type="ECO:0000256" key="18">
    <source>
        <dbReference type="ARBA" id="ARBA00037495"/>
    </source>
</evidence>
<dbReference type="InterPro" id="IPR001304">
    <property type="entry name" value="C-type_lectin-like"/>
</dbReference>
<gene>
    <name evidence="23" type="primary">CD302</name>
</gene>
<dbReference type="Ensembl" id="ENSPTXT00000014074.1">
    <property type="protein sequence ID" value="ENSPTXP00000013645.1"/>
    <property type="gene ID" value="ENSPTXG00000009495.1"/>
</dbReference>
<dbReference type="GO" id="GO:0005576">
    <property type="term" value="C:extracellular region"/>
    <property type="evidence" value="ECO:0007669"/>
    <property type="project" value="UniProtKB-SubCell"/>
</dbReference>
<evidence type="ECO:0000256" key="5">
    <source>
        <dbReference type="ARBA" id="ARBA00006250"/>
    </source>
</evidence>
<dbReference type="OMA" id="RWENVSC"/>
<dbReference type="CDD" id="cd00037">
    <property type="entry name" value="CLECT"/>
    <property type="match status" value="1"/>
</dbReference>
<keyword evidence="9 21" id="KW-0732">Signal</keyword>
<evidence type="ECO:0000256" key="2">
    <source>
        <dbReference type="ARBA" id="ARBA00004486"/>
    </source>
</evidence>
<evidence type="ECO:0000256" key="16">
    <source>
        <dbReference type="ARBA" id="ARBA00023180"/>
    </source>
</evidence>
<dbReference type="Proteomes" id="UP000472273">
    <property type="component" value="Unplaced"/>
</dbReference>
<dbReference type="Gene3D" id="3.10.100.10">
    <property type="entry name" value="Mannose-Binding Protein A, subunit A"/>
    <property type="match status" value="1"/>
</dbReference>
<evidence type="ECO:0000256" key="6">
    <source>
        <dbReference type="ARBA" id="ARBA00022490"/>
    </source>
</evidence>
<dbReference type="GO" id="GO:0030246">
    <property type="term" value="F:carbohydrate binding"/>
    <property type="evidence" value="ECO:0007669"/>
    <property type="project" value="UniProtKB-KW"/>
</dbReference>
<dbReference type="InterPro" id="IPR050111">
    <property type="entry name" value="C-type_lectin/snaclec_domain"/>
</dbReference>
<proteinExistence type="inferred from homology"/>
<keyword evidence="8 20" id="KW-0812">Transmembrane</keyword>
<dbReference type="PANTHER" id="PTHR22803">
    <property type="entry name" value="MANNOSE, PHOSPHOLIPASE, LECTIN RECEPTOR RELATED"/>
    <property type="match status" value="1"/>
</dbReference>
<dbReference type="Pfam" id="PF00059">
    <property type="entry name" value="Lectin_C"/>
    <property type="match status" value="1"/>
</dbReference>
<feature type="signal peptide" evidence="21">
    <location>
        <begin position="1"/>
        <end position="22"/>
    </location>
</feature>
<comment type="function">
    <text evidence="18">Potential multifunctional C-type lectin receptor that may play roles in endocytosis and phagocytosis as well as in cell adhesion and migration.</text>
</comment>
<dbReference type="GO" id="GO:0006909">
    <property type="term" value="P:phagocytosis"/>
    <property type="evidence" value="ECO:0007669"/>
    <property type="project" value="Ensembl"/>
</dbReference>
<sequence length="236" mass="26456">MGAPSPASYSACFLSGFLLAAALPSLGTDACPSIAWIPFQKSCYALLQGSSEVYGMDDARELCRGNASGADIITINSKDENTFIQNNFHSNWHGPEYISLGMFFDTDDDIFKWYDDSKVNFTNWIEEESNNELLNTCATMHTASGGWKKVSCEHLPLTKILCEATVLYEKTRFFETAWTSIIVVLSTITVAVSAAFLWFLYQRRISSRPRCSTHNSITQIPHDNETFFIDEVEYSA</sequence>
<comment type="subcellular location">
    <subcellularLocation>
        <location evidence="2">Cell projection</location>
        <location evidence="2">Filopodium</location>
    </subcellularLocation>
    <subcellularLocation>
        <location evidence="3">Cytoplasm</location>
        <location evidence="3">Cell cortex</location>
    </subcellularLocation>
    <subcellularLocation>
        <location evidence="1">Membrane</location>
        <topology evidence="1">Single-pass type I membrane protein</topology>
    </subcellularLocation>
    <subcellularLocation>
        <location evidence="4">Secreted</location>
    </subcellularLocation>
</comment>
<evidence type="ECO:0000256" key="19">
    <source>
        <dbReference type="ARBA" id="ARBA00040676"/>
    </source>
</evidence>
<evidence type="ECO:0000256" key="4">
    <source>
        <dbReference type="ARBA" id="ARBA00004613"/>
    </source>
</evidence>
<feature type="domain" description="C-type lectin" evidence="22">
    <location>
        <begin position="39"/>
        <end position="153"/>
    </location>
</feature>
<dbReference type="AlphaFoldDB" id="A0A670YP46"/>
<evidence type="ECO:0000256" key="15">
    <source>
        <dbReference type="ARBA" id="ARBA00023170"/>
    </source>
</evidence>
<evidence type="ECO:0000256" key="21">
    <source>
        <dbReference type="SAM" id="SignalP"/>
    </source>
</evidence>
<dbReference type="InterPro" id="IPR016186">
    <property type="entry name" value="C-type_lectin-like/link_sf"/>
</dbReference>
<evidence type="ECO:0000256" key="20">
    <source>
        <dbReference type="SAM" id="Phobius"/>
    </source>
</evidence>
<dbReference type="GeneTree" id="ENSGT01150000286973"/>
<keyword evidence="24" id="KW-1185">Reference proteome</keyword>
<evidence type="ECO:0000256" key="12">
    <source>
        <dbReference type="ARBA" id="ARBA00022989"/>
    </source>
</evidence>
<evidence type="ECO:0000259" key="22">
    <source>
        <dbReference type="PROSITE" id="PS50041"/>
    </source>
</evidence>
<evidence type="ECO:0000256" key="17">
    <source>
        <dbReference type="ARBA" id="ARBA00023273"/>
    </source>
</evidence>
<evidence type="ECO:0000256" key="3">
    <source>
        <dbReference type="ARBA" id="ARBA00004544"/>
    </source>
</evidence>
<accession>A0A670YP46</accession>
<evidence type="ECO:0000256" key="1">
    <source>
        <dbReference type="ARBA" id="ARBA00004479"/>
    </source>
</evidence>
<organism evidence="23 24">
    <name type="scientific">Pseudonaja textilis</name>
    <name type="common">Eastern brown snake</name>
    <dbReference type="NCBI Taxonomy" id="8673"/>
    <lineage>
        <taxon>Eukaryota</taxon>
        <taxon>Metazoa</taxon>
        <taxon>Chordata</taxon>
        <taxon>Craniata</taxon>
        <taxon>Vertebrata</taxon>
        <taxon>Euteleostomi</taxon>
        <taxon>Lepidosauria</taxon>
        <taxon>Squamata</taxon>
        <taxon>Bifurcata</taxon>
        <taxon>Unidentata</taxon>
        <taxon>Episquamata</taxon>
        <taxon>Toxicofera</taxon>
        <taxon>Serpentes</taxon>
        <taxon>Colubroidea</taxon>
        <taxon>Elapidae</taxon>
        <taxon>Hydrophiinae</taxon>
        <taxon>Pseudonaja</taxon>
    </lineage>
</organism>
<dbReference type="FunFam" id="3.10.100.10:FF:000082">
    <property type="entry name" value="CD302 antigen isoform X2"/>
    <property type="match status" value="1"/>
</dbReference>
<evidence type="ECO:0000256" key="14">
    <source>
        <dbReference type="ARBA" id="ARBA00023157"/>
    </source>
</evidence>
<dbReference type="InterPro" id="IPR016187">
    <property type="entry name" value="CTDL_fold"/>
</dbReference>
<evidence type="ECO:0000256" key="7">
    <source>
        <dbReference type="ARBA" id="ARBA00022525"/>
    </source>
</evidence>
<keyword evidence="13 20" id="KW-0472">Membrane</keyword>
<feature type="transmembrane region" description="Helical" evidence="20">
    <location>
        <begin position="177"/>
        <end position="200"/>
    </location>
</feature>
<evidence type="ECO:0000313" key="24">
    <source>
        <dbReference type="Proteomes" id="UP000472273"/>
    </source>
</evidence>
<evidence type="ECO:0000256" key="13">
    <source>
        <dbReference type="ARBA" id="ARBA00023136"/>
    </source>
</evidence>
<keyword evidence="12 20" id="KW-1133">Transmembrane helix</keyword>
<dbReference type="GO" id="GO:0005938">
    <property type="term" value="C:cell cortex"/>
    <property type="evidence" value="ECO:0007669"/>
    <property type="project" value="UniProtKB-SubCell"/>
</dbReference>
<protein>
    <recommendedName>
        <fullName evidence="19">CD302 antigen</fullName>
    </recommendedName>
</protein>
<evidence type="ECO:0000313" key="23">
    <source>
        <dbReference type="Ensembl" id="ENSPTXP00000013645.1"/>
    </source>
</evidence>
<keyword evidence="15" id="KW-0675">Receptor</keyword>
<name>A0A670YP46_PSETE</name>
<comment type="similarity">
    <text evidence="5">Belongs to the true venom lectin family.</text>
</comment>
<evidence type="ECO:0000256" key="11">
    <source>
        <dbReference type="ARBA" id="ARBA00022837"/>
    </source>
</evidence>
<feature type="chain" id="PRO_5025390049" description="CD302 antigen" evidence="21">
    <location>
        <begin position="23"/>
        <end position="236"/>
    </location>
</feature>
<keyword evidence="11" id="KW-0106">Calcium</keyword>
<reference evidence="23" key="2">
    <citation type="submission" date="2025-09" db="UniProtKB">
        <authorList>
            <consortium name="Ensembl"/>
        </authorList>
    </citation>
    <scope>IDENTIFICATION</scope>
</reference>
<keyword evidence="10" id="KW-0430">Lectin</keyword>